<keyword evidence="1" id="KW-0479">Metal-binding</keyword>
<keyword evidence="1" id="KW-0862">Zinc</keyword>
<reference evidence="3" key="1">
    <citation type="submission" date="2021-01" db="EMBL/GenBank/DDBJ databases">
        <authorList>
            <consortium name="Genoscope - CEA"/>
            <person name="William W."/>
        </authorList>
    </citation>
    <scope>NUCLEOTIDE SEQUENCE</scope>
</reference>
<comment type="caution">
    <text evidence="1">Lacks conserved residue(s) required for the propagation of feature annotation.</text>
</comment>
<feature type="binding site" evidence="1">
    <location>
        <position position="161"/>
    </location>
    <ligand>
        <name>Zn(2+)</name>
        <dbReference type="ChEBI" id="CHEBI:29105"/>
    </ligand>
</feature>
<evidence type="ECO:0000259" key="2">
    <source>
        <dbReference type="PROSITE" id="PS50305"/>
    </source>
</evidence>
<dbReference type="PANTHER" id="PTHR11085:SF10">
    <property type="entry name" value="NAD-DEPENDENT PROTEIN DEACYLASE SIRTUIN-5, MITOCHONDRIAL-RELATED"/>
    <property type="match status" value="1"/>
</dbReference>
<feature type="binding site" evidence="1">
    <location>
        <position position="131"/>
    </location>
    <ligand>
        <name>Zn(2+)</name>
        <dbReference type="ChEBI" id="CHEBI:29105"/>
    </ligand>
</feature>
<name>A0A8S1NLP3_9CILI</name>
<dbReference type="GO" id="GO:0017136">
    <property type="term" value="F:histone deacetylase activity, NAD-dependent"/>
    <property type="evidence" value="ECO:0007669"/>
    <property type="project" value="TreeGrafter"/>
</dbReference>
<sequence length="263" mass="30649">MQKYIKECQAIIITAGAGMGVDSGIPDFRGNEGFWKVYRAFENKFSFKDCANPQFMLKYPNLFWGFYGHRLHMYRNKIPHEGFQILKKICFNKNYFIVTSNVDGQFQRSGFDSNNMYEINGSIHQFQCTLCNKLYDSEKFKNLSIDLEKLRAADPLPQCECNHLLRPNILMFDDQDWISTIYERQQKRFQEFLEKQISNKVCVIEIGAGISIPNIRNLGHTILDKIKQSVMIRINPIENEIPNDDRYFSIKKGGLEGIKELGD</sequence>
<dbReference type="InterPro" id="IPR003000">
    <property type="entry name" value="Sirtuin"/>
</dbReference>
<dbReference type="GO" id="GO:0070403">
    <property type="term" value="F:NAD+ binding"/>
    <property type="evidence" value="ECO:0007669"/>
    <property type="project" value="InterPro"/>
</dbReference>
<dbReference type="PROSITE" id="PS50305">
    <property type="entry name" value="SIRTUIN"/>
    <property type="match status" value="1"/>
</dbReference>
<gene>
    <name evidence="3" type="ORF">PSON_ATCC_30995.1.T0570230</name>
</gene>
<feature type="binding site" evidence="1">
    <location>
        <position position="159"/>
    </location>
    <ligand>
        <name>Zn(2+)</name>
        <dbReference type="ChEBI" id="CHEBI:29105"/>
    </ligand>
</feature>
<dbReference type="EMBL" id="CAJJDN010000057">
    <property type="protein sequence ID" value="CAD8091356.1"/>
    <property type="molecule type" value="Genomic_DNA"/>
</dbReference>
<feature type="domain" description="Deacetylase sirtuin-type" evidence="2">
    <location>
        <begin position="1"/>
        <end position="263"/>
    </location>
</feature>
<evidence type="ECO:0000256" key="1">
    <source>
        <dbReference type="PROSITE-ProRule" id="PRU00236"/>
    </source>
</evidence>
<feature type="binding site" evidence="1">
    <location>
        <position position="128"/>
    </location>
    <ligand>
        <name>Zn(2+)</name>
        <dbReference type="ChEBI" id="CHEBI:29105"/>
    </ligand>
</feature>
<dbReference type="AlphaFoldDB" id="A0A8S1NLP3"/>
<dbReference type="GO" id="GO:0046872">
    <property type="term" value="F:metal ion binding"/>
    <property type="evidence" value="ECO:0007669"/>
    <property type="project" value="UniProtKB-KW"/>
</dbReference>
<dbReference type="GO" id="GO:0005634">
    <property type="term" value="C:nucleus"/>
    <property type="evidence" value="ECO:0007669"/>
    <property type="project" value="TreeGrafter"/>
</dbReference>
<dbReference type="CDD" id="cd00296">
    <property type="entry name" value="SIR2"/>
    <property type="match status" value="1"/>
</dbReference>
<evidence type="ECO:0000313" key="3">
    <source>
        <dbReference type="EMBL" id="CAD8091356.1"/>
    </source>
</evidence>
<dbReference type="Proteomes" id="UP000692954">
    <property type="component" value="Unassembled WGS sequence"/>
</dbReference>
<organism evidence="3 4">
    <name type="scientific">Paramecium sonneborni</name>
    <dbReference type="NCBI Taxonomy" id="65129"/>
    <lineage>
        <taxon>Eukaryota</taxon>
        <taxon>Sar</taxon>
        <taxon>Alveolata</taxon>
        <taxon>Ciliophora</taxon>
        <taxon>Intramacronucleata</taxon>
        <taxon>Oligohymenophorea</taxon>
        <taxon>Peniculida</taxon>
        <taxon>Parameciidae</taxon>
        <taxon>Paramecium</taxon>
    </lineage>
</organism>
<dbReference type="Pfam" id="PF02146">
    <property type="entry name" value="SIR2"/>
    <property type="match status" value="1"/>
</dbReference>
<dbReference type="OrthoDB" id="424302at2759"/>
<dbReference type="InterPro" id="IPR050134">
    <property type="entry name" value="NAD-dep_sirtuin_deacylases"/>
</dbReference>
<evidence type="ECO:0000313" key="4">
    <source>
        <dbReference type="Proteomes" id="UP000692954"/>
    </source>
</evidence>
<keyword evidence="4" id="KW-1185">Reference proteome</keyword>
<dbReference type="PANTHER" id="PTHR11085">
    <property type="entry name" value="NAD-DEPENDENT PROTEIN DEACYLASE SIRTUIN-5, MITOCHONDRIAL-RELATED"/>
    <property type="match status" value="1"/>
</dbReference>
<protein>
    <recommendedName>
        <fullName evidence="2">Deacetylase sirtuin-type domain-containing protein</fullName>
    </recommendedName>
</protein>
<proteinExistence type="predicted"/>
<comment type="caution">
    <text evidence="3">The sequence shown here is derived from an EMBL/GenBank/DDBJ whole genome shotgun (WGS) entry which is preliminary data.</text>
</comment>
<accession>A0A8S1NLP3</accession>
<dbReference type="InterPro" id="IPR026590">
    <property type="entry name" value="Ssirtuin_cat_dom"/>
</dbReference>